<evidence type="ECO:0000256" key="3">
    <source>
        <dbReference type="ARBA" id="ARBA00011738"/>
    </source>
</evidence>
<dbReference type="Gene3D" id="3.40.640.10">
    <property type="entry name" value="Type I PLP-dependent aspartate aminotransferase-like (Major domain)"/>
    <property type="match status" value="1"/>
</dbReference>
<name>A0A081RKR0_9ARCH</name>
<dbReference type="EMBL" id="JOKN01000071">
    <property type="protein sequence ID" value="KEQ55783.1"/>
    <property type="molecule type" value="Genomic_DNA"/>
</dbReference>
<dbReference type="EC" id="2.6.1.-" evidence="7"/>
<dbReference type="Pfam" id="PF00155">
    <property type="entry name" value="Aminotran_1_2"/>
    <property type="match status" value="1"/>
</dbReference>
<proteinExistence type="inferred from homology"/>
<dbReference type="InterPro" id="IPR015421">
    <property type="entry name" value="PyrdxlP-dep_Trfase_major"/>
</dbReference>
<evidence type="ECO:0000313" key="9">
    <source>
        <dbReference type="EMBL" id="KEQ55783.1"/>
    </source>
</evidence>
<dbReference type="PATRIC" id="fig|1502293.3.peg.1675"/>
<keyword evidence="6" id="KW-0663">Pyridoxal phosphate</keyword>
<dbReference type="PANTHER" id="PTHR46383">
    <property type="entry name" value="ASPARTATE AMINOTRANSFERASE"/>
    <property type="match status" value="1"/>
</dbReference>
<comment type="cofactor">
    <cofactor evidence="1 7">
        <name>pyridoxal 5'-phosphate</name>
        <dbReference type="ChEBI" id="CHEBI:597326"/>
    </cofactor>
</comment>
<evidence type="ECO:0000256" key="7">
    <source>
        <dbReference type="RuleBase" id="RU000481"/>
    </source>
</evidence>
<protein>
    <recommendedName>
        <fullName evidence="7">Aminotransferase</fullName>
        <ecNumber evidence="7">2.6.1.-</ecNumber>
    </recommendedName>
</protein>
<dbReference type="CDD" id="cd00609">
    <property type="entry name" value="AAT_like"/>
    <property type="match status" value="1"/>
</dbReference>
<evidence type="ECO:0000256" key="6">
    <source>
        <dbReference type="ARBA" id="ARBA00022898"/>
    </source>
</evidence>
<sequence length="231" mass="26012">MGAFNEQIQNTINTNTKMIVLNYPNNPTGKILPEKLQDQIIEIAKKNNLYVLSDEIYSEYVKSNWKSVLSYNYEKSIVTQSFSKSHAMTGFRIGYAIADRKIIEKMAKLEALCLTNVSEPIQYIAMKALEADTSNNNKTVQDRLNILIQKANEMNLDIVVPDGAMYIFARVNKEGFDGVQFANSTLEKGLAVAPGEGFGNYKNFIRISACQDEKTLIEGMNILKNIMSEDQ</sequence>
<dbReference type="InterPro" id="IPR004838">
    <property type="entry name" value="NHTrfase_class1_PyrdxlP-BS"/>
</dbReference>
<accession>A0A081RKR0</accession>
<keyword evidence="5 7" id="KW-0808">Transferase</keyword>
<dbReference type="Gene3D" id="3.90.1150.10">
    <property type="entry name" value="Aspartate Aminotransferase, domain 1"/>
    <property type="match status" value="1"/>
</dbReference>
<keyword evidence="10" id="KW-1185">Reference proteome</keyword>
<evidence type="ECO:0000256" key="5">
    <source>
        <dbReference type="ARBA" id="ARBA00022679"/>
    </source>
</evidence>
<organism evidence="9 10">
    <name type="scientific">Marine Group I thaumarchaeote SCGC AAA799-N04</name>
    <dbReference type="NCBI Taxonomy" id="1502293"/>
    <lineage>
        <taxon>Archaea</taxon>
        <taxon>Nitrososphaerota</taxon>
        <taxon>Marine Group I</taxon>
    </lineage>
</organism>
<dbReference type="Proteomes" id="UP000028059">
    <property type="component" value="Unassembled WGS sequence"/>
</dbReference>
<gene>
    <name evidence="9" type="primary">aspC</name>
    <name evidence="9" type="ORF">AAA799N04_01829</name>
</gene>
<dbReference type="InterPro" id="IPR004839">
    <property type="entry name" value="Aminotransferase_I/II_large"/>
</dbReference>
<evidence type="ECO:0000256" key="1">
    <source>
        <dbReference type="ARBA" id="ARBA00001933"/>
    </source>
</evidence>
<evidence type="ECO:0000256" key="2">
    <source>
        <dbReference type="ARBA" id="ARBA00007441"/>
    </source>
</evidence>
<dbReference type="AlphaFoldDB" id="A0A081RKR0"/>
<comment type="subunit">
    <text evidence="3">Homodimer.</text>
</comment>
<dbReference type="InterPro" id="IPR050596">
    <property type="entry name" value="AspAT/PAT-like"/>
</dbReference>
<reference evidence="9 10" key="1">
    <citation type="submission" date="2014-06" db="EMBL/GenBank/DDBJ databases">
        <authorList>
            <person name="Ngugi D.K."/>
            <person name="Blom J."/>
            <person name="Alam I."/>
            <person name="Rashid M."/>
            <person name="Ba Alawi W."/>
            <person name="Zhang G."/>
            <person name="Hikmawan T."/>
            <person name="Guan Y."/>
            <person name="Antunes A."/>
            <person name="Siam R."/>
            <person name="ElDorry H."/>
            <person name="Bajic V."/>
            <person name="Stingl U."/>
        </authorList>
    </citation>
    <scope>NUCLEOTIDE SEQUENCE [LARGE SCALE GENOMIC DNA]</scope>
    <source>
        <strain evidence="9">SCGC AAA799-N04</strain>
    </source>
</reference>
<dbReference type="SUPFAM" id="SSF53383">
    <property type="entry name" value="PLP-dependent transferases"/>
    <property type="match status" value="1"/>
</dbReference>
<dbReference type="GO" id="GO:0008483">
    <property type="term" value="F:transaminase activity"/>
    <property type="evidence" value="ECO:0007669"/>
    <property type="project" value="UniProtKB-KW"/>
</dbReference>
<comment type="similarity">
    <text evidence="2 7">Belongs to the class-I pyridoxal-phosphate-dependent aminotransferase family.</text>
</comment>
<keyword evidence="4 7" id="KW-0032">Aminotransferase</keyword>
<comment type="caution">
    <text evidence="9">The sequence shown here is derived from an EMBL/GenBank/DDBJ whole genome shotgun (WGS) entry which is preliminary data.</text>
</comment>
<dbReference type="GO" id="GO:0006520">
    <property type="term" value="P:amino acid metabolic process"/>
    <property type="evidence" value="ECO:0007669"/>
    <property type="project" value="InterPro"/>
</dbReference>
<feature type="domain" description="Aminotransferase class I/classII large" evidence="8">
    <location>
        <begin position="7"/>
        <end position="215"/>
    </location>
</feature>
<dbReference type="InterPro" id="IPR015422">
    <property type="entry name" value="PyrdxlP-dep_Trfase_small"/>
</dbReference>
<evidence type="ECO:0000256" key="4">
    <source>
        <dbReference type="ARBA" id="ARBA00022576"/>
    </source>
</evidence>
<dbReference type="GO" id="GO:0030170">
    <property type="term" value="F:pyridoxal phosphate binding"/>
    <property type="evidence" value="ECO:0007669"/>
    <property type="project" value="InterPro"/>
</dbReference>
<evidence type="ECO:0000259" key="8">
    <source>
        <dbReference type="Pfam" id="PF00155"/>
    </source>
</evidence>
<dbReference type="PROSITE" id="PS00105">
    <property type="entry name" value="AA_TRANSFER_CLASS_1"/>
    <property type="match status" value="1"/>
</dbReference>
<dbReference type="InterPro" id="IPR015424">
    <property type="entry name" value="PyrdxlP-dep_Trfase"/>
</dbReference>
<dbReference type="PANTHER" id="PTHR46383:SF1">
    <property type="entry name" value="ASPARTATE AMINOTRANSFERASE"/>
    <property type="match status" value="1"/>
</dbReference>
<evidence type="ECO:0000313" key="10">
    <source>
        <dbReference type="Proteomes" id="UP000028059"/>
    </source>
</evidence>